<dbReference type="InterPro" id="IPR008332">
    <property type="entry name" value="MethylG_MeTrfase_N"/>
</dbReference>
<comment type="miscellaneous">
    <text evidence="9">This enzyme catalyzes only one turnover and therefore is not strictly catalytic. According to one definition, an enzyme is a biocatalyst that acts repeatedly and over many reaction cycles.</text>
</comment>
<keyword evidence="3 9" id="KW-0963">Cytoplasm</keyword>
<evidence type="ECO:0000256" key="2">
    <source>
        <dbReference type="ARBA" id="ARBA00008711"/>
    </source>
</evidence>
<dbReference type="InterPro" id="IPR001497">
    <property type="entry name" value="MethylDNA_cys_MeTrfase_AS"/>
</dbReference>
<organism evidence="12 13">
    <name type="scientific">Simiduia agarivorans (strain DSM 21679 / JCM 13881 / BCRC 17597 / SA1)</name>
    <dbReference type="NCBI Taxonomy" id="1117647"/>
    <lineage>
        <taxon>Bacteria</taxon>
        <taxon>Pseudomonadati</taxon>
        <taxon>Pseudomonadota</taxon>
        <taxon>Gammaproteobacteria</taxon>
        <taxon>Cellvibrionales</taxon>
        <taxon>Cellvibrionaceae</taxon>
        <taxon>Simiduia</taxon>
    </lineage>
</organism>
<feature type="domain" description="Methylated-DNA-[protein]-cysteine S-methyltransferase DNA binding" evidence="10">
    <location>
        <begin position="65"/>
        <end position="145"/>
    </location>
</feature>
<evidence type="ECO:0000256" key="9">
    <source>
        <dbReference type="HAMAP-Rule" id="MF_00772"/>
    </source>
</evidence>
<dbReference type="GO" id="GO:0005737">
    <property type="term" value="C:cytoplasm"/>
    <property type="evidence" value="ECO:0007669"/>
    <property type="project" value="UniProtKB-SubCell"/>
</dbReference>
<dbReference type="InterPro" id="IPR036217">
    <property type="entry name" value="MethylDNA_cys_MeTrfase_DNAb"/>
</dbReference>
<keyword evidence="7 9" id="KW-0234">DNA repair</keyword>
<evidence type="ECO:0000256" key="6">
    <source>
        <dbReference type="ARBA" id="ARBA00022763"/>
    </source>
</evidence>
<feature type="domain" description="Methylguanine DNA methyltransferase ribonuclease-like" evidence="11">
    <location>
        <begin position="2"/>
        <end position="60"/>
    </location>
</feature>
<comment type="subcellular location">
    <subcellularLocation>
        <location evidence="9">Cytoplasm</location>
    </subcellularLocation>
</comment>
<dbReference type="Gene3D" id="1.10.10.10">
    <property type="entry name" value="Winged helix-like DNA-binding domain superfamily/Winged helix DNA-binding domain"/>
    <property type="match status" value="1"/>
</dbReference>
<evidence type="ECO:0000256" key="5">
    <source>
        <dbReference type="ARBA" id="ARBA00022679"/>
    </source>
</evidence>
<dbReference type="InterPro" id="IPR014048">
    <property type="entry name" value="MethylDNA_cys_MeTrfase_DNA-bd"/>
</dbReference>
<feature type="active site" description="Nucleophile; methyl group acceptor" evidence="9">
    <location>
        <position position="116"/>
    </location>
</feature>
<dbReference type="AlphaFoldDB" id="K4KG01"/>
<dbReference type="HAMAP" id="MF_00772">
    <property type="entry name" value="OGT"/>
    <property type="match status" value="1"/>
</dbReference>
<dbReference type="SUPFAM" id="SSF46767">
    <property type="entry name" value="Methylated DNA-protein cysteine methyltransferase, C-terminal domain"/>
    <property type="match status" value="1"/>
</dbReference>
<evidence type="ECO:0000256" key="1">
    <source>
        <dbReference type="ARBA" id="ARBA00001286"/>
    </source>
</evidence>
<dbReference type="InterPro" id="IPR036631">
    <property type="entry name" value="MGMT_N_sf"/>
</dbReference>
<dbReference type="STRING" id="1117647.M5M_04000"/>
<name>K4KG01_SIMAS</name>
<keyword evidence="13" id="KW-1185">Reference proteome</keyword>
<dbReference type="Pfam" id="PF02870">
    <property type="entry name" value="Methyltransf_1N"/>
    <property type="match status" value="1"/>
</dbReference>
<sequence>MGELWIQANERGITAVSFDALPIQTSAPTSDSAEAHLAQAMAELTDYFTGQRQAFTVPLAARGTAFQTQVWTALYQLPFGVTASYRDIARAIGNEKAVRAVGAANGRNPIAIIVPCHRVIGTNGTLTGYAGGLARKQWLLAHEGVGQRPLL</sequence>
<evidence type="ECO:0000256" key="3">
    <source>
        <dbReference type="ARBA" id="ARBA00022490"/>
    </source>
</evidence>
<proteinExistence type="inferred from homology"/>
<dbReference type="InterPro" id="IPR036388">
    <property type="entry name" value="WH-like_DNA-bd_sf"/>
</dbReference>
<dbReference type="KEGG" id="saga:M5M_04000"/>
<dbReference type="CDD" id="cd06445">
    <property type="entry name" value="ATase"/>
    <property type="match status" value="1"/>
</dbReference>
<dbReference type="InterPro" id="IPR023546">
    <property type="entry name" value="MGMT"/>
</dbReference>
<dbReference type="EC" id="2.1.1.63" evidence="9"/>
<evidence type="ECO:0000313" key="13">
    <source>
        <dbReference type="Proteomes" id="UP000000466"/>
    </source>
</evidence>
<dbReference type="Proteomes" id="UP000000466">
    <property type="component" value="Chromosome"/>
</dbReference>
<dbReference type="GO" id="GO:0032259">
    <property type="term" value="P:methylation"/>
    <property type="evidence" value="ECO:0007669"/>
    <property type="project" value="UniProtKB-KW"/>
</dbReference>
<dbReference type="PROSITE" id="PS00374">
    <property type="entry name" value="MGMT"/>
    <property type="match status" value="1"/>
</dbReference>
<comment type="function">
    <text evidence="9">Involved in the cellular defense against the biological effects of O6-methylguanine (O6-MeG) and O4-methylthymine (O4-MeT) in DNA. Repairs the methylated nucleobase in DNA by stoichiometrically transferring the methyl group to a cysteine residue in the enzyme. This is a suicide reaction: the enzyme is irreversibly inactivated.</text>
</comment>
<dbReference type="FunFam" id="1.10.10.10:FF:000214">
    <property type="entry name" value="Methylated-DNA--protein-cysteine methyltransferase"/>
    <property type="match status" value="1"/>
</dbReference>
<dbReference type="SUPFAM" id="SSF53155">
    <property type="entry name" value="Methylated DNA-protein cysteine methyltransferase domain"/>
    <property type="match status" value="1"/>
</dbReference>
<dbReference type="GO" id="GO:0006307">
    <property type="term" value="P:DNA alkylation repair"/>
    <property type="evidence" value="ECO:0007669"/>
    <property type="project" value="UniProtKB-UniRule"/>
</dbReference>
<comment type="catalytic activity">
    <reaction evidence="8 9">
        <text>a 6-O-methyl-2'-deoxyguanosine in DNA + L-cysteinyl-[protein] = S-methyl-L-cysteinyl-[protein] + a 2'-deoxyguanosine in DNA</text>
        <dbReference type="Rhea" id="RHEA:24000"/>
        <dbReference type="Rhea" id="RHEA-COMP:10131"/>
        <dbReference type="Rhea" id="RHEA-COMP:10132"/>
        <dbReference type="Rhea" id="RHEA-COMP:11367"/>
        <dbReference type="Rhea" id="RHEA-COMP:11368"/>
        <dbReference type="ChEBI" id="CHEBI:29950"/>
        <dbReference type="ChEBI" id="CHEBI:82612"/>
        <dbReference type="ChEBI" id="CHEBI:85445"/>
        <dbReference type="ChEBI" id="CHEBI:85448"/>
        <dbReference type="EC" id="2.1.1.63"/>
    </reaction>
</comment>
<dbReference type="PANTHER" id="PTHR10815:SF13">
    <property type="entry name" value="METHYLATED-DNA--PROTEIN-CYSTEINE METHYLTRANSFERASE"/>
    <property type="match status" value="1"/>
</dbReference>
<dbReference type="PANTHER" id="PTHR10815">
    <property type="entry name" value="METHYLATED-DNA--PROTEIN-CYSTEINE METHYLTRANSFERASE"/>
    <property type="match status" value="1"/>
</dbReference>
<evidence type="ECO:0000259" key="10">
    <source>
        <dbReference type="Pfam" id="PF01035"/>
    </source>
</evidence>
<keyword evidence="6 9" id="KW-0227">DNA damage</keyword>
<dbReference type="GO" id="GO:0003908">
    <property type="term" value="F:methylated-DNA-[protein]-cysteine S-methyltransferase activity"/>
    <property type="evidence" value="ECO:0007669"/>
    <property type="project" value="UniProtKB-UniRule"/>
</dbReference>
<reference evidence="12 13" key="1">
    <citation type="journal article" date="2013" name="Genome Announc.">
        <title>Complete genome sequence of Simiduia agarivorans SA1(T), a marine bacterium able to degrade a variety of polysaccharides.</title>
        <authorList>
            <person name="Lin S.Y."/>
            <person name="Shieh W.Y."/>
            <person name="Chen J.S."/>
            <person name="Tang S.L."/>
        </authorList>
    </citation>
    <scope>NUCLEOTIDE SEQUENCE [LARGE SCALE GENOMIC DNA]</scope>
    <source>
        <strain evidence="13">DSM 21679 / JCM 13881 / BCRC 17597 / SA1</strain>
    </source>
</reference>
<dbReference type="NCBIfam" id="TIGR00589">
    <property type="entry name" value="ogt"/>
    <property type="match status" value="1"/>
</dbReference>
<dbReference type="HOGENOM" id="CLU_000445_52_2_6"/>
<evidence type="ECO:0000259" key="11">
    <source>
        <dbReference type="Pfam" id="PF02870"/>
    </source>
</evidence>
<dbReference type="EMBL" id="CP003746">
    <property type="protein sequence ID" value="AFU98009.1"/>
    <property type="molecule type" value="Genomic_DNA"/>
</dbReference>
<dbReference type="Pfam" id="PF01035">
    <property type="entry name" value="DNA_binding_1"/>
    <property type="match status" value="1"/>
</dbReference>
<accession>K4KG01</accession>
<evidence type="ECO:0000256" key="8">
    <source>
        <dbReference type="ARBA" id="ARBA00049348"/>
    </source>
</evidence>
<keyword evidence="4 9" id="KW-0489">Methyltransferase</keyword>
<gene>
    <name evidence="12" type="ordered locus">M5M_04000</name>
</gene>
<evidence type="ECO:0000256" key="7">
    <source>
        <dbReference type="ARBA" id="ARBA00023204"/>
    </source>
</evidence>
<evidence type="ECO:0000313" key="12">
    <source>
        <dbReference type="EMBL" id="AFU98009.1"/>
    </source>
</evidence>
<comment type="similarity">
    <text evidence="2 9">Belongs to the MGMT family.</text>
</comment>
<protein>
    <recommendedName>
        <fullName evidence="9">Methylated-DNA--protein-cysteine methyltransferase</fullName>
        <ecNumber evidence="9">2.1.1.63</ecNumber>
    </recommendedName>
    <alternativeName>
        <fullName evidence="9">6-O-methylguanine-DNA methyltransferase</fullName>
        <shortName evidence="9">MGMT</shortName>
    </alternativeName>
    <alternativeName>
        <fullName evidence="9">O-6-methylguanine-DNA-alkyltransferase</fullName>
    </alternativeName>
</protein>
<dbReference type="eggNOG" id="COG0350">
    <property type="taxonomic scope" value="Bacteria"/>
</dbReference>
<keyword evidence="5 9" id="KW-0808">Transferase</keyword>
<comment type="catalytic activity">
    <reaction evidence="1 9">
        <text>a 4-O-methyl-thymidine in DNA + L-cysteinyl-[protein] = a thymidine in DNA + S-methyl-L-cysteinyl-[protein]</text>
        <dbReference type="Rhea" id="RHEA:53428"/>
        <dbReference type="Rhea" id="RHEA-COMP:10131"/>
        <dbReference type="Rhea" id="RHEA-COMP:10132"/>
        <dbReference type="Rhea" id="RHEA-COMP:13555"/>
        <dbReference type="Rhea" id="RHEA-COMP:13556"/>
        <dbReference type="ChEBI" id="CHEBI:29950"/>
        <dbReference type="ChEBI" id="CHEBI:82612"/>
        <dbReference type="ChEBI" id="CHEBI:137386"/>
        <dbReference type="ChEBI" id="CHEBI:137387"/>
        <dbReference type="EC" id="2.1.1.63"/>
    </reaction>
</comment>
<dbReference type="Gene3D" id="3.30.160.70">
    <property type="entry name" value="Methylated DNA-protein cysteine methyltransferase domain"/>
    <property type="match status" value="1"/>
</dbReference>
<evidence type="ECO:0000256" key="4">
    <source>
        <dbReference type="ARBA" id="ARBA00022603"/>
    </source>
</evidence>